<keyword evidence="3" id="KW-1185">Reference proteome</keyword>
<dbReference type="InterPro" id="IPR024975">
    <property type="entry name" value="NOV_C"/>
</dbReference>
<organism evidence="2 3">
    <name type="scientific">Parapedobacter defluvii</name>
    <dbReference type="NCBI Taxonomy" id="2045106"/>
    <lineage>
        <taxon>Bacteria</taxon>
        <taxon>Pseudomonadati</taxon>
        <taxon>Bacteroidota</taxon>
        <taxon>Sphingobacteriia</taxon>
        <taxon>Sphingobacteriales</taxon>
        <taxon>Sphingobacteriaceae</taxon>
        <taxon>Parapedobacter</taxon>
    </lineage>
</organism>
<comment type="caution">
    <text evidence="2">The sequence shown here is derived from an EMBL/GenBank/DDBJ whole genome shotgun (WGS) entry which is preliminary data.</text>
</comment>
<evidence type="ECO:0000313" key="2">
    <source>
        <dbReference type="EMBL" id="GGC35861.1"/>
    </source>
</evidence>
<accession>A0ABQ1M7W2</accession>
<dbReference type="Proteomes" id="UP000597338">
    <property type="component" value="Unassembled WGS sequence"/>
</dbReference>
<evidence type="ECO:0000259" key="1">
    <source>
        <dbReference type="Pfam" id="PF13020"/>
    </source>
</evidence>
<name>A0ABQ1M7W2_9SPHI</name>
<reference evidence="3" key="1">
    <citation type="journal article" date="2019" name="Int. J. Syst. Evol. Microbiol.">
        <title>The Global Catalogue of Microorganisms (GCM) 10K type strain sequencing project: providing services to taxonomists for standard genome sequencing and annotation.</title>
        <authorList>
            <consortium name="The Broad Institute Genomics Platform"/>
            <consortium name="The Broad Institute Genome Sequencing Center for Infectious Disease"/>
            <person name="Wu L."/>
            <person name="Ma J."/>
        </authorList>
    </citation>
    <scope>NUCLEOTIDE SEQUENCE [LARGE SCALE GENOMIC DNA]</scope>
    <source>
        <strain evidence="3">CGMCC 1.15342</strain>
    </source>
</reference>
<proteinExistence type="predicted"/>
<feature type="domain" description="Protein NO VEIN C-terminal" evidence="1">
    <location>
        <begin position="286"/>
        <end position="369"/>
    </location>
</feature>
<dbReference type="RefSeq" id="WP_188752140.1">
    <property type="nucleotide sequence ID" value="NZ_BMIK01000011.1"/>
</dbReference>
<gene>
    <name evidence="2" type="ORF">GCM10011386_30000</name>
</gene>
<sequence>MNVKYLKQYLIAYKEKFAYINREELYKWRAVKHFHDHWDINASDFSEMLSRAIEETFNLLKSGQYFPLRMIVAFAEREPETIRRLFTDLYDEQQDMERRMYRFQQVARELNLKYFPNRRNTYQDFRAIIVYLSLRYPEIHYLYKYKMYEKFSEKLYLTKPKAGSFETIIHYYKVCNIVRHHISEDQQLLKLHKDRIGKDCYYDENLHILTQDFIYAVVRHLDAIQVTDTPSHPSINYHAIESPRVATDVRENPNFEGRFVNFLENSIEAKRIGDLGELWVFEQEKLKLEAAGLSKLARKVRMVSNEDGDGTGYDIHSYGLDGKDIFIEVKTTKGALGNTFHVTRNELERSRKEGDRYYLYRVYNLEEKTNRADCRIFRGDMSDICLTPSTYRVRFKNN</sequence>
<dbReference type="EMBL" id="BMIK01000011">
    <property type="protein sequence ID" value="GGC35861.1"/>
    <property type="molecule type" value="Genomic_DNA"/>
</dbReference>
<evidence type="ECO:0000313" key="3">
    <source>
        <dbReference type="Proteomes" id="UP000597338"/>
    </source>
</evidence>
<protein>
    <recommendedName>
        <fullName evidence="1">Protein NO VEIN C-terminal domain-containing protein</fullName>
    </recommendedName>
</protein>
<dbReference type="Pfam" id="PF13020">
    <property type="entry name" value="NOV_C"/>
    <property type="match status" value="1"/>
</dbReference>